<protein>
    <submittedName>
        <fullName evidence="1">Inherit from NOG: AvrBs3 and PthA family of transcription activator-like effector proteins</fullName>
    </submittedName>
</protein>
<evidence type="ECO:0000313" key="1">
    <source>
        <dbReference type="EMBL" id="CAB9523289.1"/>
    </source>
</evidence>
<dbReference type="OrthoDB" id="48877at2759"/>
<name>A0A9N8EQI9_9STRA</name>
<evidence type="ECO:0000313" key="2">
    <source>
        <dbReference type="Proteomes" id="UP001153069"/>
    </source>
</evidence>
<organism evidence="1 2">
    <name type="scientific">Seminavis robusta</name>
    <dbReference type="NCBI Taxonomy" id="568900"/>
    <lineage>
        <taxon>Eukaryota</taxon>
        <taxon>Sar</taxon>
        <taxon>Stramenopiles</taxon>
        <taxon>Ochrophyta</taxon>
        <taxon>Bacillariophyta</taxon>
        <taxon>Bacillariophyceae</taxon>
        <taxon>Bacillariophycidae</taxon>
        <taxon>Naviculales</taxon>
        <taxon>Naviculaceae</taxon>
        <taxon>Seminavis</taxon>
    </lineage>
</organism>
<sequence>MVKTHMSYGGCGYHDEKGDWYQYYRCNNVKCKMGVLEHAVKSGYQNFNTHLRSKGCLGPKKYQRELEKVKKGGQVQTVLTDSPFFRIASDEDEDVHDLLRLIIEENLPLDITEKPIWRASLKFQHFVSCKSLRKYIGNLVQINEEKLKLKKLPARFAVNSDGWTDKKTHYNAMFAVFMKGTALNVYLLSVSPLMVPKGKGGRDTREIVDDADLDELDADNVDYEEATRFRAKEHAFHMKTVLADFYDRTFTQHVTNLGGDNCSTNISLAKKLGLALVGCRSHRHNLEMKRFIQEQPVVDRTLKTCHKVAVKAGTLKNAAEARNMGAKSVSKIAGVRWRSQFTCAKGNVDNTTQLRTMDALQPYNVIEMEDVDDIDSADEEISDAEEEDADGNQLPKKSFKRVNREELDCALKVLNVQDVFCVKGQGANLTLAKGEDLFQMAGSKLEQASNEEALLEDGYKCMYLKDGCHLSEDFEDFERGVIKIQKKLAHTLTPAEKLAVAKLEKPTAEEGATATAVDDDDANLNTPERAMKKLKRDRESLLKEMGETVLADKDDNSDYINADFILATNDIVERFFSQCKHVLTPIRNRLSPYMFECLMFLKCNDDLWDVHDVSEAIAMEKKGKRNLREQKDYLEFRGQVDSGELF</sequence>
<dbReference type="EMBL" id="CAICTM010001397">
    <property type="protein sequence ID" value="CAB9523289.1"/>
    <property type="molecule type" value="Genomic_DNA"/>
</dbReference>
<dbReference type="Proteomes" id="UP001153069">
    <property type="component" value="Unassembled WGS sequence"/>
</dbReference>
<dbReference type="AlphaFoldDB" id="A0A9N8EQI9"/>
<keyword evidence="2" id="KW-1185">Reference proteome</keyword>
<dbReference type="SUPFAM" id="SSF53098">
    <property type="entry name" value="Ribonuclease H-like"/>
    <property type="match status" value="1"/>
</dbReference>
<accession>A0A9N8EQI9</accession>
<dbReference type="PANTHER" id="PTHR40866:SF1">
    <property type="entry name" value="BED-TYPE DOMAIN-CONTAINING PROTEIN"/>
    <property type="match status" value="1"/>
</dbReference>
<dbReference type="InterPro" id="IPR012337">
    <property type="entry name" value="RNaseH-like_sf"/>
</dbReference>
<proteinExistence type="predicted"/>
<comment type="caution">
    <text evidence="1">The sequence shown here is derived from an EMBL/GenBank/DDBJ whole genome shotgun (WGS) entry which is preliminary data.</text>
</comment>
<reference evidence="1" key="1">
    <citation type="submission" date="2020-06" db="EMBL/GenBank/DDBJ databases">
        <authorList>
            <consortium name="Plant Systems Biology data submission"/>
        </authorList>
    </citation>
    <scope>NUCLEOTIDE SEQUENCE</scope>
    <source>
        <strain evidence="1">D6</strain>
    </source>
</reference>
<dbReference type="PANTHER" id="PTHR40866">
    <property type="entry name" value="BED-TYPE DOMAIN-CONTAINING PROTEIN"/>
    <property type="match status" value="1"/>
</dbReference>
<gene>
    <name evidence="1" type="ORF">SEMRO_1399_G269370.1</name>
</gene>